<reference evidence="2" key="1">
    <citation type="journal article" date="2014" name="Front. Microbiol.">
        <title>High frequency of phylogenetically diverse reductive dehalogenase-homologous genes in deep subseafloor sedimentary metagenomes.</title>
        <authorList>
            <person name="Kawai M."/>
            <person name="Futagami T."/>
            <person name="Toyoda A."/>
            <person name="Takaki Y."/>
            <person name="Nishi S."/>
            <person name="Hori S."/>
            <person name="Arai W."/>
            <person name="Tsubouchi T."/>
            <person name="Morono Y."/>
            <person name="Uchiyama I."/>
            <person name="Ito T."/>
            <person name="Fujiyama A."/>
            <person name="Inagaki F."/>
            <person name="Takami H."/>
        </authorList>
    </citation>
    <scope>NUCLEOTIDE SEQUENCE</scope>
    <source>
        <strain evidence="2">Expedition CK06-06</strain>
    </source>
</reference>
<evidence type="ECO:0000259" key="1">
    <source>
        <dbReference type="Pfam" id="PF00108"/>
    </source>
</evidence>
<dbReference type="InterPro" id="IPR016039">
    <property type="entry name" value="Thiolase-like"/>
</dbReference>
<dbReference type="EMBL" id="BARS01010549">
    <property type="protein sequence ID" value="GAF94815.1"/>
    <property type="molecule type" value="Genomic_DNA"/>
</dbReference>
<dbReference type="Pfam" id="PF00108">
    <property type="entry name" value="Thiolase_N"/>
    <property type="match status" value="1"/>
</dbReference>
<name>X0V2E8_9ZZZZ</name>
<dbReference type="InterPro" id="IPR020616">
    <property type="entry name" value="Thiolase_N"/>
</dbReference>
<dbReference type="CDD" id="cd00829">
    <property type="entry name" value="SCP-x_thiolase"/>
    <property type="match status" value="1"/>
</dbReference>
<accession>X0V2E8</accession>
<feature type="domain" description="Thiolase N-terminal" evidence="1">
    <location>
        <begin position="8"/>
        <end position="170"/>
    </location>
</feature>
<dbReference type="AlphaFoldDB" id="X0V2E8"/>
<protein>
    <recommendedName>
        <fullName evidence="1">Thiolase N-terminal domain-containing protein</fullName>
    </recommendedName>
</protein>
<dbReference type="Gene3D" id="3.40.47.10">
    <property type="match status" value="1"/>
</dbReference>
<proteinExistence type="predicted"/>
<feature type="non-terminal residue" evidence="2">
    <location>
        <position position="170"/>
    </location>
</feature>
<dbReference type="PANTHER" id="PTHR42870">
    <property type="entry name" value="ACETYL-COA C-ACETYLTRANSFERASE"/>
    <property type="match status" value="1"/>
</dbReference>
<sequence length="170" mass="18615">MKVGIVGIGHGKFGNRSDATVQELAFEPFKQAIEDTKNLRREDIDALVVGSVPEYHMQRSLSGVVAEYVGMNPQSTWLTEAACASGSAAIRTAYMAIKSGMHDVVAVIGVQKMRELATEEILALMGRVGDVQWESIFGTTFPGYYALYANRHMHEFGTTKEQMALVAVKN</sequence>
<dbReference type="GO" id="GO:0016747">
    <property type="term" value="F:acyltransferase activity, transferring groups other than amino-acyl groups"/>
    <property type="evidence" value="ECO:0007669"/>
    <property type="project" value="InterPro"/>
</dbReference>
<organism evidence="2">
    <name type="scientific">marine sediment metagenome</name>
    <dbReference type="NCBI Taxonomy" id="412755"/>
    <lineage>
        <taxon>unclassified sequences</taxon>
        <taxon>metagenomes</taxon>
        <taxon>ecological metagenomes</taxon>
    </lineage>
</organism>
<comment type="caution">
    <text evidence="2">The sequence shown here is derived from an EMBL/GenBank/DDBJ whole genome shotgun (WGS) entry which is preliminary data.</text>
</comment>
<gene>
    <name evidence="2" type="ORF">S01H1_19515</name>
</gene>
<evidence type="ECO:0000313" key="2">
    <source>
        <dbReference type="EMBL" id="GAF94815.1"/>
    </source>
</evidence>
<dbReference type="PANTHER" id="PTHR42870:SF6">
    <property type="entry name" value="ACETYL-COA C-ACYLTRANSFERASE"/>
    <property type="match status" value="1"/>
</dbReference>
<dbReference type="SUPFAM" id="SSF53901">
    <property type="entry name" value="Thiolase-like"/>
    <property type="match status" value="1"/>
</dbReference>